<dbReference type="InterPro" id="IPR013014">
    <property type="entry name" value="PTS_EIIC_2"/>
</dbReference>
<evidence type="ECO:0000259" key="14">
    <source>
        <dbReference type="PROSITE" id="PS51104"/>
    </source>
</evidence>
<keyword evidence="3" id="KW-1003">Cell membrane</keyword>
<evidence type="ECO:0000256" key="10">
    <source>
        <dbReference type="ARBA" id="ARBA00023136"/>
    </source>
</evidence>
<feature type="transmembrane region" description="Helical" evidence="11">
    <location>
        <begin position="397"/>
        <end position="416"/>
    </location>
</feature>
<dbReference type="FunFam" id="3.40.50.2300:FF:000014">
    <property type="entry name" value="PTS system fructose-like transporter subunit IIB"/>
    <property type="match status" value="1"/>
</dbReference>
<dbReference type="Proteomes" id="UP000190286">
    <property type="component" value="Unassembled WGS sequence"/>
</dbReference>
<dbReference type="GeneID" id="93338596"/>
<dbReference type="PROSITE" id="PS51099">
    <property type="entry name" value="PTS_EIIB_TYPE_2"/>
    <property type="match status" value="1"/>
</dbReference>
<name>A0A1T4XPM1_9FIRM</name>
<keyword evidence="7" id="KW-0598">Phosphotransferase system</keyword>
<dbReference type="GO" id="GO:0005886">
    <property type="term" value="C:plasma membrane"/>
    <property type="evidence" value="ECO:0007669"/>
    <property type="project" value="UniProtKB-SubCell"/>
</dbReference>
<evidence type="ECO:0000256" key="7">
    <source>
        <dbReference type="ARBA" id="ARBA00022683"/>
    </source>
</evidence>
<evidence type="ECO:0000259" key="13">
    <source>
        <dbReference type="PROSITE" id="PS51099"/>
    </source>
</evidence>
<feature type="transmembrane region" description="Helical" evidence="11">
    <location>
        <begin position="302"/>
        <end position="321"/>
    </location>
</feature>
<dbReference type="GO" id="GO:0022877">
    <property type="term" value="F:protein-N(PI)-phosphohistidine-fructose phosphotransferase system transporter activity"/>
    <property type="evidence" value="ECO:0007669"/>
    <property type="project" value="InterPro"/>
</dbReference>
<dbReference type="InterPro" id="IPR003352">
    <property type="entry name" value="PTS_EIIC"/>
</dbReference>
<dbReference type="Pfam" id="PF02302">
    <property type="entry name" value="PTS_IIB"/>
    <property type="match status" value="1"/>
</dbReference>
<dbReference type="SUPFAM" id="SSF55804">
    <property type="entry name" value="Phoshotransferase/anion transport protein"/>
    <property type="match status" value="1"/>
</dbReference>
<dbReference type="PANTHER" id="PTHR30505">
    <property type="entry name" value="FRUCTOSE-LIKE PERMEASE"/>
    <property type="match status" value="1"/>
</dbReference>
<dbReference type="PANTHER" id="PTHR30505:SF28">
    <property type="entry name" value="PTS SYSTEM 2-O-ALPHA-MANNOSYL-D-GLYCERATE-SPECIFIC EIIABC COMPONENT"/>
    <property type="match status" value="1"/>
</dbReference>
<keyword evidence="5" id="KW-0762">Sugar transport</keyword>
<organism evidence="15 16">
    <name type="scientific">Gemmiger formicilis</name>
    <dbReference type="NCBI Taxonomy" id="745368"/>
    <lineage>
        <taxon>Bacteria</taxon>
        <taxon>Bacillati</taxon>
        <taxon>Bacillota</taxon>
        <taxon>Clostridia</taxon>
        <taxon>Eubacteriales</taxon>
        <taxon>Gemmiger</taxon>
    </lineage>
</organism>
<evidence type="ECO:0000256" key="11">
    <source>
        <dbReference type="SAM" id="Phobius"/>
    </source>
</evidence>
<dbReference type="Pfam" id="PF00359">
    <property type="entry name" value="PTS_EIIA_2"/>
    <property type="match status" value="1"/>
</dbReference>
<dbReference type="GO" id="GO:0009401">
    <property type="term" value="P:phosphoenolpyruvate-dependent sugar phosphotransferase system"/>
    <property type="evidence" value="ECO:0007669"/>
    <property type="project" value="UniProtKB-KW"/>
</dbReference>
<feature type="transmembrane region" description="Helical" evidence="11">
    <location>
        <begin position="437"/>
        <end position="462"/>
    </location>
</feature>
<dbReference type="GO" id="GO:0005351">
    <property type="term" value="F:carbohydrate:proton symporter activity"/>
    <property type="evidence" value="ECO:0007669"/>
    <property type="project" value="InterPro"/>
</dbReference>
<reference evidence="15 16" key="1">
    <citation type="submission" date="2017-02" db="EMBL/GenBank/DDBJ databases">
        <authorList>
            <person name="Peterson S.W."/>
        </authorList>
    </citation>
    <scope>NUCLEOTIDE SEQUENCE [LARGE SCALE GENOMIC DNA]</scope>
    <source>
        <strain evidence="15 16">ATCC 27749</strain>
    </source>
</reference>
<dbReference type="EMBL" id="FUYF01000013">
    <property type="protein sequence ID" value="SKA91510.1"/>
    <property type="molecule type" value="Genomic_DNA"/>
</dbReference>
<dbReference type="InterPro" id="IPR050864">
    <property type="entry name" value="Bacterial_PTS_Sugar_Transport"/>
</dbReference>
<dbReference type="InterPro" id="IPR013011">
    <property type="entry name" value="PTS_EIIB_2"/>
</dbReference>
<dbReference type="Pfam" id="PF02378">
    <property type="entry name" value="PTS_EIIC"/>
    <property type="match status" value="1"/>
</dbReference>
<keyword evidence="16" id="KW-1185">Reference proteome</keyword>
<dbReference type="Gene3D" id="3.40.50.2300">
    <property type="match status" value="1"/>
</dbReference>
<dbReference type="InterPro" id="IPR003353">
    <property type="entry name" value="PTS_IIB_fruc"/>
</dbReference>
<evidence type="ECO:0000256" key="5">
    <source>
        <dbReference type="ARBA" id="ARBA00022597"/>
    </source>
</evidence>
<keyword evidence="9 11" id="KW-1133">Transmembrane helix</keyword>
<dbReference type="NCBIfam" id="TIGR01427">
    <property type="entry name" value="PTS_IIC_fructo"/>
    <property type="match status" value="1"/>
</dbReference>
<feature type="domain" description="PTS EIIC type-2" evidence="14">
    <location>
        <begin position="294"/>
        <end position="638"/>
    </location>
</feature>
<dbReference type="NCBIfam" id="TIGR00829">
    <property type="entry name" value="FRU"/>
    <property type="match status" value="1"/>
</dbReference>
<evidence type="ECO:0000259" key="12">
    <source>
        <dbReference type="PROSITE" id="PS51094"/>
    </source>
</evidence>
<evidence type="ECO:0000256" key="6">
    <source>
        <dbReference type="ARBA" id="ARBA00022679"/>
    </source>
</evidence>
<dbReference type="Gene3D" id="3.40.930.10">
    <property type="entry name" value="Mannitol-specific EII, Chain A"/>
    <property type="match status" value="1"/>
</dbReference>
<keyword evidence="4" id="KW-0597">Phosphoprotein</keyword>
<feature type="transmembrane region" description="Helical" evidence="11">
    <location>
        <begin position="341"/>
        <end position="363"/>
    </location>
</feature>
<dbReference type="CDD" id="cd00211">
    <property type="entry name" value="PTS_IIA_fru"/>
    <property type="match status" value="1"/>
</dbReference>
<keyword evidence="8 11" id="KW-0812">Transmembrane</keyword>
<feature type="transmembrane region" description="Helical" evidence="11">
    <location>
        <begin position="500"/>
        <end position="530"/>
    </location>
</feature>
<dbReference type="InterPro" id="IPR006327">
    <property type="entry name" value="PTS_IIC_fruc"/>
</dbReference>
<dbReference type="CDD" id="cd05569">
    <property type="entry name" value="PTS_IIB_fructose"/>
    <property type="match status" value="1"/>
</dbReference>
<accession>A0A1T4XPM1</accession>
<keyword evidence="6" id="KW-0808">Transferase</keyword>
<dbReference type="GO" id="GO:0090563">
    <property type="term" value="F:protein-phosphocysteine-sugar phosphotransferase activity"/>
    <property type="evidence" value="ECO:0007669"/>
    <property type="project" value="TreeGrafter"/>
</dbReference>
<evidence type="ECO:0000256" key="3">
    <source>
        <dbReference type="ARBA" id="ARBA00022475"/>
    </source>
</evidence>
<feature type="transmembrane region" description="Helical" evidence="11">
    <location>
        <begin position="370"/>
        <end position="391"/>
    </location>
</feature>
<feature type="transmembrane region" description="Helical" evidence="11">
    <location>
        <begin position="468"/>
        <end position="488"/>
    </location>
</feature>
<feature type="transmembrane region" description="Helical" evidence="11">
    <location>
        <begin position="575"/>
        <end position="593"/>
    </location>
</feature>
<dbReference type="InterPro" id="IPR036095">
    <property type="entry name" value="PTS_EIIB-like_sf"/>
</dbReference>
<evidence type="ECO:0000256" key="4">
    <source>
        <dbReference type="ARBA" id="ARBA00022553"/>
    </source>
</evidence>
<evidence type="ECO:0000256" key="2">
    <source>
        <dbReference type="ARBA" id="ARBA00022448"/>
    </source>
</evidence>
<comment type="subcellular location">
    <subcellularLocation>
        <location evidence="1">Cell inner membrane</location>
        <topology evidence="1">Multi-pass membrane protein</topology>
    </subcellularLocation>
</comment>
<evidence type="ECO:0000256" key="1">
    <source>
        <dbReference type="ARBA" id="ARBA00004429"/>
    </source>
</evidence>
<dbReference type="InterPro" id="IPR003501">
    <property type="entry name" value="PTS_EIIB_2/3"/>
</dbReference>
<dbReference type="RefSeq" id="WP_078785013.1">
    <property type="nucleotide sequence ID" value="NZ_FUYF01000013.1"/>
</dbReference>
<feature type="domain" description="PTS EIIB type-2" evidence="13">
    <location>
        <begin position="168"/>
        <end position="265"/>
    </location>
</feature>
<dbReference type="SUPFAM" id="SSF52794">
    <property type="entry name" value="PTS system IIB component-like"/>
    <property type="match status" value="1"/>
</dbReference>
<sequence>MRITELFTAQSIALDVAASDQAAILDKLVDLQATHGNITDKGAYKKALYAREAEASTYVDNGITVPHARTACVTRPSLAALRLSTPVQYNADDDGKTDLLFAIAAPENGSLHIDMLARMMQMLMNDDFVEKLRAAKTPAEFLDAIDAQEDAQFGEESFTQQEIPRNGYRVLAVTACPNGIAHTYMAAEALTKMGDKLGLPTKVETNGSDGAKNVLTPEEIAACDGIIIAADKNVETARFDGKPVLFARVDDGIHKPEELIKKIAHGETPIYHAEAGAKTRQAAGGANDSFGHSLYKHLMNGVSHMLPFVVGGGIMIALAFLLDDYTIDPSNFGMNTPVAAFFKTVGSAAFGYMLPILAGFIAMSIADRPGLAVGFAGGVLAMNGTNFAALAHGETTGISGGFLAALLAGFAAGYIVQFLKKITEKLPASLNGIRPMLIYPLGGILIIGAVMCGINPVMGIINTAMTDWLNAMGGTSKILLGAIVAGMMSIDMGGPFNKAAYVFGTAALASGNYGVMAAVMVGGMVPPIAIALSTTFCPKKWSPDERRNGIVNYVMGLCFVTEGAIPYAAADPLRVLPSCIIGSALAGSLSMVFGCALRAPHGGIFVFPVVDHALLYVVALIVGSVVGAVILSLLKKEYVEE</sequence>
<dbReference type="PROSITE" id="PS51104">
    <property type="entry name" value="PTS_EIIC_TYPE_2"/>
    <property type="match status" value="1"/>
</dbReference>
<gene>
    <name evidence="15" type="ORF">SAMN02745178_02147</name>
</gene>
<proteinExistence type="predicted"/>
<evidence type="ECO:0000313" key="16">
    <source>
        <dbReference type="Proteomes" id="UP000190286"/>
    </source>
</evidence>
<dbReference type="AlphaFoldDB" id="A0A1T4XPM1"/>
<dbReference type="OrthoDB" id="9782569at2"/>
<feature type="domain" description="PTS EIIA type-2" evidence="12">
    <location>
        <begin position="5"/>
        <end position="148"/>
    </location>
</feature>
<dbReference type="InterPro" id="IPR016152">
    <property type="entry name" value="PTrfase/Anion_transptr"/>
</dbReference>
<keyword evidence="2" id="KW-0813">Transport</keyword>
<dbReference type="PROSITE" id="PS51094">
    <property type="entry name" value="PTS_EIIA_TYPE_2"/>
    <property type="match status" value="1"/>
</dbReference>
<evidence type="ECO:0000313" key="15">
    <source>
        <dbReference type="EMBL" id="SKA91510.1"/>
    </source>
</evidence>
<feature type="transmembrane region" description="Helical" evidence="11">
    <location>
        <begin position="613"/>
        <end position="634"/>
    </location>
</feature>
<dbReference type="InterPro" id="IPR002178">
    <property type="entry name" value="PTS_EIIA_type-2_dom"/>
</dbReference>
<protein>
    <submittedName>
        <fullName evidence="15">PTS system, fructose-specific IIC component</fullName>
    </submittedName>
</protein>
<keyword evidence="10 11" id="KW-0472">Membrane</keyword>
<evidence type="ECO:0000256" key="8">
    <source>
        <dbReference type="ARBA" id="ARBA00022692"/>
    </source>
</evidence>
<dbReference type="STRING" id="745368.SAMN02745178_02147"/>
<evidence type="ECO:0000256" key="9">
    <source>
        <dbReference type="ARBA" id="ARBA00022989"/>
    </source>
</evidence>